<dbReference type="OrthoDB" id="94797at2"/>
<evidence type="ECO:0000256" key="4">
    <source>
        <dbReference type="ARBA" id="ARBA00023139"/>
    </source>
</evidence>
<evidence type="ECO:0000256" key="1">
    <source>
        <dbReference type="ARBA" id="ARBA00022475"/>
    </source>
</evidence>
<proteinExistence type="predicted"/>
<keyword evidence="9" id="KW-1185">Reference proteome</keyword>
<feature type="signal peptide" evidence="7">
    <location>
        <begin position="1"/>
        <end position="18"/>
    </location>
</feature>
<evidence type="ECO:0000313" key="8">
    <source>
        <dbReference type="EMBL" id="AYA99030.1"/>
    </source>
</evidence>
<feature type="chain" id="PRO_5043881937" evidence="7">
    <location>
        <begin position="19"/>
        <end position="457"/>
    </location>
</feature>
<gene>
    <name evidence="8" type="ORF">D4A81_03260</name>
</gene>
<organism evidence="8 9">
    <name type="scientific">Lachnoanaerobaculum umeaense</name>
    <dbReference type="NCBI Taxonomy" id="617123"/>
    <lineage>
        <taxon>Bacteria</taxon>
        <taxon>Bacillati</taxon>
        <taxon>Bacillota</taxon>
        <taxon>Clostridia</taxon>
        <taxon>Lachnospirales</taxon>
        <taxon>Lachnospiraceae</taxon>
        <taxon>Lachnoanaerobaculum</taxon>
    </lineage>
</organism>
<evidence type="ECO:0000256" key="5">
    <source>
        <dbReference type="ARBA" id="ARBA00023288"/>
    </source>
</evidence>
<evidence type="ECO:0000256" key="7">
    <source>
        <dbReference type="SAM" id="SignalP"/>
    </source>
</evidence>
<dbReference type="RefSeq" id="WP_111525152.1">
    <property type="nucleotide sequence ID" value="NZ_CP032364.1"/>
</dbReference>
<dbReference type="InterPro" id="IPR006059">
    <property type="entry name" value="SBP"/>
</dbReference>
<dbReference type="Proteomes" id="UP000265562">
    <property type="component" value="Chromosome"/>
</dbReference>
<feature type="region of interest" description="Disordered" evidence="6">
    <location>
        <begin position="31"/>
        <end position="51"/>
    </location>
</feature>
<name>A0A385PY53_9FIRM</name>
<accession>A0A385PY53</accession>
<dbReference type="PANTHER" id="PTHR43649">
    <property type="entry name" value="ARABINOSE-BINDING PROTEIN-RELATED"/>
    <property type="match status" value="1"/>
</dbReference>
<dbReference type="Gene3D" id="3.40.190.10">
    <property type="entry name" value="Periplasmic binding protein-like II"/>
    <property type="match status" value="1"/>
</dbReference>
<dbReference type="Pfam" id="PF13416">
    <property type="entry name" value="SBP_bac_8"/>
    <property type="match status" value="1"/>
</dbReference>
<dbReference type="SUPFAM" id="SSF53850">
    <property type="entry name" value="Periplasmic binding protein-like II"/>
    <property type="match status" value="1"/>
</dbReference>
<evidence type="ECO:0000256" key="6">
    <source>
        <dbReference type="SAM" id="MobiDB-lite"/>
    </source>
</evidence>
<dbReference type="PANTHER" id="PTHR43649:SF33">
    <property type="entry name" value="POLYGALACTURONAN_RHAMNOGALACTURONAN-BINDING PROTEIN YTCQ"/>
    <property type="match status" value="1"/>
</dbReference>
<dbReference type="AlphaFoldDB" id="A0A385PY53"/>
<protein>
    <submittedName>
        <fullName evidence="8">Extracellular solute-binding protein</fullName>
    </submittedName>
</protein>
<keyword evidence="5" id="KW-0449">Lipoprotein</keyword>
<evidence type="ECO:0000313" key="9">
    <source>
        <dbReference type="Proteomes" id="UP000265562"/>
    </source>
</evidence>
<feature type="compositionally biased region" description="Basic and acidic residues" evidence="6">
    <location>
        <begin position="33"/>
        <end position="51"/>
    </location>
</feature>
<sequence>MKKLLLTGLAVTAAGMLAACGGGKAEPAATKAAAEDSKAETKKEAAETKEASGDAAELSLWTYPVGKWGDAATVDGIIKKFNEKYPDIKVTVEYLDYQNGDDQINTAIEGKQAPDIVLEGPERLVANWGAKGLMVDLSDMFEKDAASDIYDPVKAACKSPTGAYYEYPAFRVAHCMAINKTMFEKADALQYLDLDTHTWTTENFLKAVQAVYDSGQENVGAIYCSSQAGDQGTRALVNNLYSGTFTDKDHTKYTADSAENIKALKAIVDQAGLNFDPSIAGGDEIKLFRNGTLAMSFCWNAAQQTNSDNGEAGKTNAGDEIIPMLFPSDDKVTELCGGIWGYGIFDNGDEGKIAAAKTFIDFVCNDEAAVKESVKASGVFPVRPSVTGVYDGTETADTMKLFEEKFMPSMGDYYQVTKGWTTARTEWWNMLQRIGTGGDVATEVATFTTNANAAAAQ</sequence>
<dbReference type="EMBL" id="CP032364">
    <property type="protein sequence ID" value="AYA99030.1"/>
    <property type="molecule type" value="Genomic_DNA"/>
</dbReference>
<keyword evidence="1" id="KW-1003">Cell membrane</keyword>
<reference evidence="8 9" key="1">
    <citation type="submission" date="2018-09" db="EMBL/GenBank/DDBJ databases">
        <title>Genome sequencing of Lachnoanaerobaculum umeaense DSM 23576.</title>
        <authorList>
            <person name="Kook J.-K."/>
            <person name="Park S.-N."/>
            <person name="Lim Y.K."/>
        </authorList>
    </citation>
    <scope>NUCLEOTIDE SEQUENCE [LARGE SCALE GENOMIC DNA]</scope>
    <source>
        <strain evidence="9">DSM 23576 \ CCUG 58757</strain>
    </source>
</reference>
<keyword evidence="2 7" id="KW-0732">Signal</keyword>
<evidence type="ECO:0000256" key="3">
    <source>
        <dbReference type="ARBA" id="ARBA00023136"/>
    </source>
</evidence>
<keyword evidence="3" id="KW-0472">Membrane</keyword>
<dbReference type="KEGG" id="lua:D4A81_03260"/>
<keyword evidence="4" id="KW-0564">Palmitate</keyword>
<dbReference type="InterPro" id="IPR050490">
    <property type="entry name" value="Bact_solute-bd_prot1"/>
</dbReference>
<evidence type="ECO:0000256" key="2">
    <source>
        <dbReference type="ARBA" id="ARBA00022729"/>
    </source>
</evidence>
<dbReference type="PROSITE" id="PS51257">
    <property type="entry name" value="PROKAR_LIPOPROTEIN"/>
    <property type="match status" value="1"/>
</dbReference>